<feature type="signal peptide" evidence="1">
    <location>
        <begin position="1"/>
        <end position="33"/>
    </location>
</feature>
<evidence type="ECO:0008006" key="4">
    <source>
        <dbReference type="Google" id="ProtNLM"/>
    </source>
</evidence>
<dbReference type="Pfam" id="PF11937">
    <property type="entry name" value="DUF3455"/>
    <property type="match status" value="1"/>
</dbReference>
<keyword evidence="3" id="KW-1185">Reference proteome</keyword>
<protein>
    <recommendedName>
        <fullName evidence="4">Tat pathway signal sequence domain protein</fullName>
    </recommendedName>
</protein>
<evidence type="ECO:0000256" key="1">
    <source>
        <dbReference type="SAM" id="SignalP"/>
    </source>
</evidence>
<dbReference type="AlphaFoldDB" id="A0A919TCS7"/>
<comment type="caution">
    <text evidence="2">The sequence shown here is derived from an EMBL/GenBank/DDBJ whole genome shotgun (WGS) entry which is preliminary data.</text>
</comment>
<name>A0A919TCS7_9ACTN</name>
<organism evidence="2 3">
    <name type="scientific">Paractinoplanes toevensis</name>
    <dbReference type="NCBI Taxonomy" id="571911"/>
    <lineage>
        <taxon>Bacteria</taxon>
        <taxon>Bacillati</taxon>
        <taxon>Actinomycetota</taxon>
        <taxon>Actinomycetes</taxon>
        <taxon>Micromonosporales</taxon>
        <taxon>Micromonosporaceae</taxon>
        <taxon>Paractinoplanes</taxon>
    </lineage>
</organism>
<dbReference type="RefSeq" id="WP_213009012.1">
    <property type="nucleotide sequence ID" value="NZ_BOQN01000064.1"/>
</dbReference>
<dbReference type="EMBL" id="BOQN01000064">
    <property type="protein sequence ID" value="GIM93180.1"/>
    <property type="molecule type" value="Genomic_DNA"/>
</dbReference>
<dbReference type="Proteomes" id="UP000677082">
    <property type="component" value="Unassembled WGS sequence"/>
</dbReference>
<dbReference type="PANTHER" id="PTHR35567">
    <property type="entry name" value="MALATE DEHYDROGENASE (AFU_ORTHOLOGUE AFUA_2G13800)"/>
    <property type="match status" value="1"/>
</dbReference>
<proteinExistence type="predicted"/>
<reference evidence="2 3" key="1">
    <citation type="submission" date="2021-03" db="EMBL/GenBank/DDBJ databases">
        <title>Whole genome shotgun sequence of Actinoplanes toevensis NBRC 105298.</title>
        <authorList>
            <person name="Komaki H."/>
            <person name="Tamura T."/>
        </authorList>
    </citation>
    <scope>NUCLEOTIDE SEQUENCE [LARGE SCALE GENOMIC DNA]</scope>
    <source>
        <strain evidence="2 3">NBRC 105298</strain>
    </source>
</reference>
<accession>A0A919TCS7</accession>
<sequence>MLSTRRSRVRALGGVAMAAVVAGIGAVSFNASAATTTAAPAAPAPFGPEARAVKIPLIAEAIKPPPGSRPIGAYLVVNGTQNYTCVVADGATTGAFTGKSVPEAQLLGTGGRLHHFAGPSWQSTRDQSLVTAGSPITSAREGTIPELRLTVLTHSGKGILDKADYINRLLTSGGVAPTTPCVKDEVKKVPYGAVYVFWDAPAA</sequence>
<dbReference type="InterPro" id="IPR021851">
    <property type="entry name" value="DUF3455"/>
</dbReference>
<dbReference type="PANTHER" id="PTHR35567:SF1">
    <property type="entry name" value="CONSERVED FUNGAL PROTEIN (AFU_ORTHOLOGUE AFUA_1G14230)"/>
    <property type="match status" value="1"/>
</dbReference>
<evidence type="ECO:0000313" key="3">
    <source>
        <dbReference type="Proteomes" id="UP000677082"/>
    </source>
</evidence>
<gene>
    <name evidence="2" type="ORF">Ato02nite_049730</name>
</gene>
<evidence type="ECO:0000313" key="2">
    <source>
        <dbReference type="EMBL" id="GIM93180.1"/>
    </source>
</evidence>
<keyword evidence="1" id="KW-0732">Signal</keyword>
<feature type="chain" id="PRO_5036897296" description="Tat pathway signal sequence domain protein" evidence="1">
    <location>
        <begin position="34"/>
        <end position="203"/>
    </location>
</feature>